<evidence type="ECO:0000313" key="3">
    <source>
        <dbReference type="Proteomes" id="UP000257109"/>
    </source>
</evidence>
<gene>
    <name evidence="2" type="ORF">CR513_35318</name>
</gene>
<protein>
    <recommendedName>
        <fullName evidence="1">VOC domain-containing protein</fullName>
    </recommendedName>
</protein>
<dbReference type="Proteomes" id="UP000257109">
    <property type="component" value="Unassembled WGS sequence"/>
</dbReference>
<dbReference type="PANTHER" id="PTHR46142:SF13">
    <property type="entry name" value="LACTOYLGLUTATHIONE LYASE_GLYOXALASE I FAMILY PROTEIN"/>
    <property type="match status" value="1"/>
</dbReference>
<feature type="domain" description="VOC" evidence="1">
    <location>
        <begin position="13"/>
        <end position="64"/>
    </location>
</feature>
<proteinExistence type="predicted"/>
<dbReference type="InterPro" id="IPR037523">
    <property type="entry name" value="VOC_core"/>
</dbReference>
<dbReference type="AlphaFoldDB" id="A0A371FZJ5"/>
<evidence type="ECO:0000313" key="2">
    <source>
        <dbReference type="EMBL" id="RDX83737.1"/>
    </source>
</evidence>
<dbReference type="Pfam" id="PF00903">
    <property type="entry name" value="Glyoxalase"/>
    <property type="match status" value="1"/>
</dbReference>
<dbReference type="OrthoDB" id="1719231at2759"/>
<dbReference type="PROSITE" id="PS51819">
    <property type="entry name" value="VOC"/>
    <property type="match status" value="1"/>
</dbReference>
<name>A0A371FZJ5_MUCPR</name>
<dbReference type="EMBL" id="QJKJ01007263">
    <property type="protein sequence ID" value="RDX83737.1"/>
    <property type="molecule type" value="Genomic_DNA"/>
</dbReference>
<accession>A0A371FZJ5</accession>
<dbReference type="Gene3D" id="3.10.180.10">
    <property type="entry name" value="2,3-Dihydroxybiphenyl 1,2-Dioxygenase, domain 1"/>
    <property type="match status" value="1"/>
</dbReference>
<dbReference type="PANTHER" id="PTHR46142">
    <property type="match status" value="1"/>
</dbReference>
<reference evidence="2" key="1">
    <citation type="submission" date="2018-05" db="EMBL/GenBank/DDBJ databases">
        <title>Draft genome of Mucuna pruriens seed.</title>
        <authorList>
            <person name="Nnadi N.E."/>
            <person name="Vos R."/>
            <person name="Hasami M.H."/>
            <person name="Devisetty U.K."/>
            <person name="Aguiy J.C."/>
        </authorList>
    </citation>
    <scope>NUCLEOTIDE SEQUENCE [LARGE SCALE GENOMIC DNA]</scope>
    <source>
        <strain evidence="2">JCA_2017</strain>
    </source>
</reference>
<comment type="caution">
    <text evidence="2">The sequence shown here is derived from an EMBL/GenBank/DDBJ whole genome shotgun (WGS) entry which is preliminary data.</text>
</comment>
<dbReference type="InterPro" id="IPR029068">
    <property type="entry name" value="Glyas_Bleomycin-R_OHBP_Dase"/>
</dbReference>
<organism evidence="2 3">
    <name type="scientific">Mucuna pruriens</name>
    <name type="common">Velvet bean</name>
    <name type="synonym">Dolichos pruriens</name>
    <dbReference type="NCBI Taxonomy" id="157652"/>
    <lineage>
        <taxon>Eukaryota</taxon>
        <taxon>Viridiplantae</taxon>
        <taxon>Streptophyta</taxon>
        <taxon>Embryophyta</taxon>
        <taxon>Tracheophyta</taxon>
        <taxon>Spermatophyta</taxon>
        <taxon>Magnoliopsida</taxon>
        <taxon>eudicotyledons</taxon>
        <taxon>Gunneridae</taxon>
        <taxon>Pentapetalae</taxon>
        <taxon>rosids</taxon>
        <taxon>fabids</taxon>
        <taxon>Fabales</taxon>
        <taxon>Fabaceae</taxon>
        <taxon>Papilionoideae</taxon>
        <taxon>50 kb inversion clade</taxon>
        <taxon>NPAAA clade</taxon>
        <taxon>indigoferoid/millettioid clade</taxon>
        <taxon>Phaseoleae</taxon>
        <taxon>Mucuna</taxon>
    </lineage>
</organism>
<sequence>MGKMEQGSLPLLSLNHVSFVCKSVSESVKFYEDVLGFVLIKRPSSFKFEGAWVSLTDMFVRIPS</sequence>
<dbReference type="InterPro" id="IPR004360">
    <property type="entry name" value="Glyas_Fos-R_dOase_dom"/>
</dbReference>
<evidence type="ECO:0000259" key="1">
    <source>
        <dbReference type="PROSITE" id="PS51819"/>
    </source>
</evidence>
<keyword evidence="3" id="KW-1185">Reference proteome</keyword>
<dbReference type="SUPFAM" id="SSF54593">
    <property type="entry name" value="Glyoxalase/Bleomycin resistance protein/Dihydroxybiphenyl dioxygenase"/>
    <property type="match status" value="1"/>
</dbReference>
<dbReference type="STRING" id="157652.A0A371FZJ5"/>